<evidence type="ECO:0000313" key="1">
    <source>
        <dbReference type="EMBL" id="RKS73980.1"/>
    </source>
</evidence>
<name>A0A420XP56_9ACTN</name>
<organism evidence="1 2">
    <name type="scientific">Motilibacter peucedani</name>
    <dbReference type="NCBI Taxonomy" id="598650"/>
    <lineage>
        <taxon>Bacteria</taxon>
        <taxon>Bacillati</taxon>
        <taxon>Actinomycetota</taxon>
        <taxon>Actinomycetes</taxon>
        <taxon>Motilibacterales</taxon>
        <taxon>Motilibacteraceae</taxon>
        <taxon>Motilibacter</taxon>
    </lineage>
</organism>
<comment type="caution">
    <text evidence="1">The sequence shown here is derived from an EMBL/GenBank/DDBJ whole genome shotgun (WGS) entry which is preliminary data.</text>
</comment>
<keyword evidence="2" id="KW-1185">Reference proteome</keyword>
<dbReference type="FunCoup" id="A0A420XP56">
    <property type="interactions" value="273"/>
</dbReference>
<dbReference type="InParanoid" id="A0A420XP56"/>
<sequence>MCASARPQVHALRSASLAPMPVQRVASPSRYAPVIGFSAAVRAGDLVFVAGTTAVDGSGEVVGGDDAYLQAQDVFRKIGAALQGAGASIDDVVQTRMFLARAGDWEAVGRAHGEAFATAMPAATMVEARLLDERMLVEVEAVASVGASGQG</sequence>
<reference evidence="1 2" key="1">
    <citation type="submission" date="2018-10" db="EMBL/GenBank/DDBJ databases">
        <title>Genomic Encyclopedia of Archaeal and Bacterial Type Strains, Phase II (KMG-II): from individual species to whole genera.</title>
        <authorList>
            <person name="Goeker M."/>
        </authorList>
    </citation>
    <scope>NUCLEOTIDE SEQUENCE [LARGE SCALE GENOMIC DNA]</scope>
    <source>
        <strain evidence="1 2">RP-AC37</strain>
    </source>
</reference>
<dbReference type="Pfam" id="PF01042">
    <property type="entry name" value="Ribonuc_L-PSP"/>
    <property type="match status" value="1"/>
</dbReference>
<dbReference type="EMBL" id="RBWV01000012">
    <property type="protein sequence ID" value="RKS73980.1"/>
    <property type="molecule type" value="Genomic_DNA"/>
</dbReference>
<dbReference type="PANTHER" id="PTHR43857">
    <property type="entry name" value="BLR7761 PROTEIN"/>
    <property type="match status" value="1"/>
</dbReference>
<protein>
    <submittedName>
        <fullName evidence="1">Enamine deaminase RidA (YjgF/YER057c/UK114 family)</fullName>
    </submittedName>
</protein>
<gene>
    <name evidence="1" type="ORF">CLV35_2478</name>
</gene>
<evidence type="ECO:0000313" key="2">
    <source>
        <dbReference type="Proteomes" id="UP000281955"/>
    </source>
</evidence>
<dbReference type="InterPro" id="IPR006175">
    <property type="entry name" value="YjgF/YER057c/UK114"/>
</dbReference>
<dbReference type="InterPro" id="IPR035959">
    <property type="entry name" value="RutC-like_sf"/>
</dbReference>
<dbReference type="SUPFAM" id="SSF55298">
    <property type="entry name" value="YjgF-like"/>
    <property type="match status" value="1"/>
</dbReference>
<dbReference type="PANTHER" id="PTHR43857:SF1">
    <property type="entry name" value="YJGH FAMILY PROTEIN"/>
    <property type="match status" value="1"/>
</dbReference>
<dbReference type="AlphaFoldDB" id="A0A420XP56"/>
<proteinExistence type="predicted"/>
<dbReference type="Gene3D" id="3.30.1330.40">
    <property type="entry name" value="RutC-like"/>
    <property type="match status" value="1"/>
</dbReference>
<accession>A0A420XP56</accession>
<dbReference type="Proteomes" id="UP000281955">
    <property type="component" value="Unassembled WGS sequence"/>
</dbReference>